<dbReference type="STRING" id="6573.A0A210Q0H6"/>
<dbReference type="InterPro" id="IPR036065">
    <property type="entry name" value="BolA-like_sf"/>
</dbReference>
<protein>
    <submittedName>
        <fullName evidence="2">BolA-like protein C8C9.11</fullName>
    </submittedName>
</protein>
<dbReference type="GO" id="GO:0005634">
    <property type="term" value="C:nucleus"/>
    <property type="evidence" value="ECO:0007669"/>
    <property type="project" value="TreeGrafter"/>
</dbReference>
<dbReference type="Proteomes" id="UP000242188">
    <property type="component" value="Unassembled WGS sequence"/>
</dbReference>
<dbReference type="Gene3D" id="3.10.20.90">
    <property type="entry name" value="Phosphatidylinositol 3-kinase Catalytic Subunit, Chain A, domain 1"/>
    <property type="match status" value="1"/>
</dbReference>
<dbReference type="GO" id="GO:0006879">
    <property type="term" value="P:intracellular iron ion homeostasis"/>
    <property type="evidence" value="ECO:0007669"/>
    <property type="project" value="InterPro"/>
</dbReference>
<sequence>MTAITAEDLKTKLTTEIAATHADIQDMSDGCGSKFDAVIVSPQFEGKQLLARHRLVNNTLADEMKVIHAFTMKTYTPEQWEKIKSSSEPNQ</sequence>
<keyword evidence="3" id="KW-1185">Reference proteome</keyword>
<comment type="similarity">
    <text evidence="1">Belongs to the BolA/IbaG family.</text>
</comment>
<dbReference type="PANTHER" id="PTHR12735:SF27">
    <property type="entry name" value="BOLA-LIKE PROTEIN 2"/>
    <property type="match status" value="1"/>
</dbReference>
<evidence type="ECO:0000313" key="2">
    <source>
        <dbReference type="EMBL" id="OWF42251.1"/>
    </source>
</evidence>
<dbReference type="PANTHER" id="PTHR12735">
    <property type="entry name" value="BOLA-LIKE PROTEIN-RELATED"/>
    <property type="match status" value="1"/>
</dbReference>
<dbReference type="AlphaFoldDB" id="A0A210Q0H6"/>
<evidence type="ECO:0000256" key="1">
    <source>
        <dbReference type="RuleBase" id="RU003860"/>
    </source>
</evidence>
<dbReference type="Pfam" id="PF01722">
    <property type="entry name" value="BolA"/>
    <property type="match status" value="1"/>
</dbReference>
<dbReference type="EMBL" id="NEDP02005302">
    <property type="protein sequence ID" value="OWF42251.1"/>
    <property type="molecule type" value="Genomic_DNA"/>
</dbReference>
<organism evidence="2 3">
    <name type="scientific">Mizuhopecten yessoensis</name>
    <name type="common">Japanese scallop</name>
    <name type="synonym">Patinopecten yessoensis</name>
    <dbReference type="NCBI Taxonomy" id="6573"/>
    <lineage>
        <taxon>Eukaryota</taxon>
        <taxon>Metazoa</taxon>
        <taxon>Spiralia</taxon>
        <taxon>Lophotrochozoa</taxon>
        <taxon>Mollusca</taxon>
        <taxon>Bivalvia</taxon>
        <taxon>Autobranchia</taxon>
        <taxon>Pteriomorphia</taxon>
        <taxon>Pectinida</taxon>
        <taxon>Pectinoidea</taxon>
        <taxon>Pectinidae</taxon>
        <taxon>Mizuhopecten</taxon>
    </lineage>
</organism>
<dbReference type="GO" id="GO:0051537">
    <property type="term" value="F:2 iron, 2 sulfur cluster binding"/>
    <property type="evidence" value="ECO:0007669"/>
    <property type="project" value="InterPro"/>
</dbReference>
<dbReference type="PIRSF" id="PIRSF003113">
    <property type="entry name" value="BolA"/>
    <property type="match status" value="1"/>
</dbReference>
<dbReference type="GO" id="GO:0005829">
    <property type="term" value="C:cytosol"/>
    <property type="evidence" value="ECO:0007669"/>
    <property type="project" value="TreeGrafter"/>
</dbReference>
<dbReference type="GO" id="GO:0051604">
    <property type="term" value="P:protein maturation"/>
    <property type="evidence" value="ECO:0007669"/>
    <property type="project" value="InterPro"/>
</dbReference>
<accession>A0A210Q0H6</accession>
<gene>
    <name evidence="2" type="ORF">KP79_PYT16426</name>
</gene>
<comment type="caution">
    <text evidence="2">The sequence shown here is derived from an EMBL/GenBank/DDBJ whole genome shotgun (WGS) entry which is preliminary data.</text>
</comment>
<dbReference type="InterPro" id="IPR045115">
    <property type="entry name" value="BOL2"/>
</dbReference>
<evidence type="ECO:0000313" key="3">
    <source>
        <dbReference type="Proteomes" id="UP000242188"/>
    </source>
</evidence>
<name>A0A210Q0H6_MIZYE</name>
<dbReference type="SUPFAM" id="SSF82657">
    <property type="entry name" value="BolA-like"/>
    <property type="match status" value="1"/>
</dbReference>
<dbReference type="InterPro" id="IPR002634">
    <property type="entry name" value="BolA"/>
</dbReference>
<proteinExistence type="inferred from homology"/>
<reference evidence="2 3" key="1">
    <citation type="journal article" date="2017" name="Nat. Ecol. Evol.">
        <title>Scallop genome provides insights into evolution of bilaterian karyotype and development.</title>
        <authorList>
            <person name="Wang S."/>
            <person name="Zhang J."/>
            <person name="Jiao W."/>
            <person name="Li J."/>
            <person name="Xun X."/>
            <person name="Sun Y."/>
            <person name="Guo X."/>
            <person name="Huan P."/>
            <person name="Dong B."/>
            <person name="Zhang L."/>
            <person name="Hu X."/>
            <person name="Sun X."/>
            <person name="Wang J."/>
            <person name="Zhao C."/>
            <person name="Wang Y."/>
            <person name="Wang D."/>
            <person name="Huang X."/>
            <person name="Wang R."/>
            <person name="Lv J."/>
            <person name="Li Y."/>
            <person name="Zhang Z."/>
            <person name="Liu B."/>
            <person name="Lu W."/>
            <person name="Hui Y."/>
            <person name="Liang J."/>
            <person name="Zhou Z."/>
            <person name="Hou R."/>
            <person name="Li X."/>
            <person name="Liu Y."/>
            <person name="Li H."/>
            <person name="Ning X."/>
            <person name="Lin Y."/>
            <person name="Zhao L."/>
            <person name="Xing Q."/>
            <person name="Dou J."/>
            <person name="Li Y."/>
            <person name="Mao J."/>
            <person name="Guo H."/>
            <person name="Dou H."/>
            <person name="Li T."/>
            <person name="Mu C."/>
            <person name="Jiang W."/>
            <person name="Fu Q."/>
            <person name="Fu X."/>
            <person name="Miao Y."/>
            <person name="Liu J."/>
            <person name="Yu Q."/>
            <person name="Li R."/>
            <person name="Liao H."/>
            <person name="Li X."/>
            <person name="Kong Y."/>
            <person name="Jiang Z."/>
            <person name="Chourrout D."/>
            <person name="Li R."/>
            <person name="Bao Z."/>
        </authorList>
    </citation>
    <scope>NUCLEOTIDE SEQUENCE [LARGE SCALE GENOMIC DNA]</scope>
    <source>
        <strain evidence="2 3">PY_sf001</strain>
    </source>
</reference>
<dbReference type="OrthoDB" id="4983at2759"/>